<accession>A0A8J7G1Y5</accession>
<keyword evidence="2" id="KW-1133">Transmembrane helix</keyword>
<dbReference type="RefSeq" id="WP_194116423.1">
    <property type="nucleotide sequence ID" value="NZ_JADFUA010000006.1"/>
</dbReference>
<dbReference type="Pfam" id="PF04186">
    <property type="entry name" value="FxsA"/>
    <property type="match status" value="1"/>
</dbReference>
<dbReference type="NCBIfam" id="NF008528">
    <property type="entry name" value="PRK11463.1-2"/>
    <property type="match status" value="1"/>
</dbReference>
<feature type="transmembrane region" description="Helical" evidence="2">
    <location>
        <begin position="36"/>
        <end position="58"/>
    </location>
</feature>
<comment type="caution">
    <text evidence="3">The sequence shown here is derived from an EMBL/GenBank/DDBJ whole genome shotgun (WGS) entry which is preliminary data.</text>
</comment>
<feature type="transmembrane region" description="Helical" evidence="2">
    <location>
        <begin position="78"/>
        <end position="101"/>
    </location>
</feature>
<proteinExistence type="predicted"/>
<dbReference type="EMBL" id="JADFUA010000006">
    <property type="protein sequence ID" value="MBE9609893.1"/>
    <property type="molecule type" value="Genomic_DNA"/>
</dbReference>
<dbReference type="InterPro" id="IPR007313">
    <property type="entry name" value="FxsA"/>
</dbReference>
<evidence type="ECO:0000313" key="3">
    <source>
        <dbReference type="EMBL" id="MBE9609893.1"/>
    </source>
</evidence>
<protein>
    <submittedName>
        <fullName evidence="3">FxsA family protein</fullName>
    </submittedName>
</protein>
<keyword evidence="2" id="KW-0472">Membrane</keyword>
<keyword evidence="2" id="KW-0812">Transmembrane</keyword>
<dbReference type="PANTHER" id="PTHR35335">
    <property type="entry name" value="UPF0716 PROTEIN FXSA"/>
    <property type="match status" value="1"/>
</dbReference>
<reference evidence="3 4" key="1">
    <citation type="submission" date="2020-10" db="EMBL/GenBank/DDBJ databases">
        <title>The genome sequence of Chitinilyticum litopenaei 4Y14.</title>
        <authorList>
            <person name="Liu Y."/>
        </authorList>
    </citation>
    <scope>NUCLEOTIDE SEQUENCE [LARGE SCALE GENOMIC DNA]</scope>
    <source>
        <strain evidence="3 4">4Y14</strain>
    </source>
</reference>
<gene>
    <name evidence="3" type="ORF">INR99_11095</name>
</gene>
<dbReference type="GO" id="GO:0016020">
    <property type="term" value="C:membrane"/>
    <property type="evidence" value="ECO:0007669"/>
    <property type="project" value="InterPro"/>
</dbReference>
<keyword evidence="4" id="KW-1185">Reference proteome</keyword>
<feature type="compositionally biased region" description="Basic and acidic residues" evidence="1">
    <location>
        <begin position="122"/>
        <end position="139"/>
    </location>
</feature>
<organism evidence="3 4">
    <name type="scientific">Chitinilyticum piscinae</name>
    <dbReference type="NCBI Taxonomy" id="2866724"/>
    <lineage>
        <taxon>Bacteria</taxon>
        <taxon>Pseudomonadati</taxon>
        <taxon>Pseudomonadota</taxon>
        <taxon>Betaproteobacteria</taxon>
        <taxon>Neisseriales</taxon>
        <taxon>Chitinibacteraceae</taxon>
        <taxon>Chitinilyticum</taxon>
    </lineage>
</organism>
<evidence type="ECO:0000256" key="1">
    <source>
        <dbReference type="SAM" id="MobiDB-lite"/>
    </source>
</evidence>
<name>A0A8J7G1Y5_9NEIS</name>
<dbReference type="PANTHER" id="PTHR35335:SF1">
    <property type="entry name" value="UPF0716 PROTEIN FXSA"/>
    <property type="match status" value="1"/>
</dbReference>
<dbReference type="AlphaFoldDB" id="A0A8J7G1Y5"/>
<dbReference type="Proteomes" id="UP000604481">
    <property type="component" value="Unassembled WGS sequence"/>
</dbReference>
<evidence type="ECO:0000313" key="4">
    <source>
        <dbReference type="Proteomes" id="UP000604481"/>
    </source>
</evidence>
<evidence type="ECO:0000256" key="2">
    <source>
        <dbReference type="SAM" id="Phobius"/>
    </source>
</evidence>
<feature type="region of interest" description="Disordered" evidence="1">
    <location>
        <begin position="108"/>
        <end position="139"/>
    </location>
</feature>
<sequence length="139" mass="15396">MPYLILFLLIIYPVAEIALMSAAVDAIGWGWVLTGIVGSFVLGVTMIRQYRLAFALTLMKDLRSGQVGPGTLFALARYYIAAVLLILPGLGGDVLGLLLLLPWRWKTPAAPQRPVPDDVLEGEYREVRDGRQSLEDRRD</sequence>